<gene>
    <name evidence="1" type="ORF">EV420DRAFT_1652801</name>
</gene>
<dbReference type="RefSeq" id="XP_060322129.1">
    <property type="nucleotide sequence ID" value="XM_060478688.1"/>
</dbReference>
<accession>A0AA39J807</accession>
<protein>
    <submittedName>
        <fullName evidence="1">Uncharacterized protein</fullName>
    </submittedName>
</protein>
<dbReference type="AlphaFoldDB" id="A0AA39J807"/>
<reference evidence="1" key="1">
    <citation type="submission" date="2023-06" db="EMBL/GenBank/DDBJ databases">
        <authorList>
            <consortium name="Lawrence Berkeley National Laboratory"/>
            <person name="Ahrendt S."/>
            <person name="Sahu N."/>
            <person name="Indic B."/>
            <person name="Wong-Bajracharya J."/>
            <person name="Merenyi Z."/>
            <person name="Ke H.-M."/>
            <person name="Monk M."/>
            <person name="Kocsube S."/>
            <person name="Drula E."/>
            <person name="Lipzen A."/>
            <person name="Balint B."/>
            <person name="Henrissat B."/>
            <person name="Andreopoulos B."/>
            <person name="Martin F.M."/>
            <person name="Harder C.B."/>
            <person name="Rigling D."/>
            <person name="Ford K.L."/>
            <person name="Foster G.D."/>
            <person name="Pangilinan J."/>
            <person name="Papanicolaou A."/>
            <person name="Barry K."/>
            <person name="LaButti K."/>
            <person name="Viragh M."/>
            <person name="Koriabine M."/>
            <person name="Yan M."/>
            <person name="Riley R."/>
            <person name="Champramary S."/>
            <person name="Plett K.L."/>
            <person name="Tsai I.J."/>
            <person name="Slot J."/>
            <person name="Sipos G."/>
            <person name="Plett J."/>
            <person name="Nagy L.G."/>
            <person name="Grigoriev I.V."/>
        </authorList>
    </citation>
    <scope>NUCLEOTIDE SEQUENCE</scope>
    <source>
        <strain evidence="1">CCBAS 213</strain>
    </source>
</reference>
<evidence type="ECO:0000313" key="2">
    <source>
        <dbReference type="Proteomes" id="UP001175211"/>
    </source>
</evidence>
<dbReference type="GeneID" id="85362236"/>
<name>A0AA39J807_ARMTA</name>
<dbReference type="Proteomes" id="UP001175211">
    <property type="component" value="Unassembled WGS sequence"/>
</dbReference>
<sequence length="190" mass="20617">MPHAELQPAGRLPDAAPIPQMEGILLWKQAMHSNLDPGSIDKLSNIHSPQVLPHNQVALFSCAVCLLNIAASNNVGLYNGRESNYDDKPFDHGYSDWIKSLRVNNTIDYPASYNVGYDHGYLDAYDDSYDDLGANAYQSEEDTTDEGYDSPALSLNQDDTQVEQYLGVGGGDRWGTEAAGLTIIGPGVPG</sequence>
<organism evidence="1 2">
    <name type="scientific">Armillaria tabescens</name>
    <name type="common">Ringless honey mushroom</name>
    <name type="synonym">Agaricus tabescens</name>
    <dbReference type="NCBI Taxonomy" id="1929756"/>
    <lineage>
        <taxon>Eukaryota</taxon>
        <taxon>Fungi</taxon>
        <taxon>Dikarya</taxon>
        <taxon>Basidiomycota</taxon>
        <taxon>Agaricomycotina</taxon>
        <taxon>Agaricomycetes</taxon>
        <taxon>Agaricomycetidae</taxon>
        <taxon>Agaricales</taxon>
        <taxon>Marasmiineae</taxon>
        <taxon>Physalacriaceae</taxon>
        <taxon>Desarmillaria</taxon>
    </lineage>
</organism>
<evidence type="ECO:0000313" key="1">
    <source>
        <dbReference type="EMBL" id="KAK0435943.1"/>
    </source>
</evidence>
<proteinExistence type="predicted"/>
<dbReference type="EMBL" id="JAUEPS010000135">
    <property type="protein sequence ID" value="KAK0435943.1"/>
    <property type="molecule type" value="Genomic_DNA"/>
</dbReference>
<comment type="caution">
    <text evidence="1">The sequence shown here is derived from an EMBL/GenBank/DDBJ whole genome shotgun (WGS) entry which is preliminary data.</text>
</comment>
<keyword evidence="2" id="KW-1185">Reference proteome</keyword>